<feature type="non-terminal residue" evidence="1">
    <location>
        <position position="1"/>
    </location>
</feature>
<sequence length="61" mass="6984">GDLFSIAEDRKRLISVVFVRLWCLCGYYLNGTLAESVRQFVKVALVFRNDLNKGCVLFDLV</sequence>
<organism evidence="1">
    <name type="scientific">Musa acuminata subsp. malaccensis</name>
    <name type="common">Wild banana</name>
    <name type="synonym">Musa malaccensis</name>
    <dbReference type="NCBI Taxonomy" id="214687"/>
    <lineage>
        <taxon>Eukaryota</taxon>
        <taxon>Viridiplantae</taxon>
        <taxon>Streptophyta</taxon>
        <taxon>Embryophyta</taxon>
        <taxon>Tracheophyta</taxon>
        <taxon>Spermatophyta</taxon>
        <taxon>Magnoliopsida</taxon>
        <taxon>Liliopsida</taxon>
        <taxon>Zingiberales</taxon>
        <taxon>Musaceae</taxon>
        <taxon>Musa</taxon>
    </lineage>
</organism>
<gene>
    <name evidence="1" type="ORF">GSMUA_55350.1</name>
</gene>
<accession>A0A8D7B724</accession>
<dbReference type="AlphaFoldDB" id="A0A8D7B724"/>
<reference evidence="1" key="1">
    <citation type="submission" date="2021-03" db="EMBL/GenBank/DDBJ databases">
        <authorList>
            <consortium name="Genoscope - CEA"/>
            <person name="William W."/>
        </authorList>
    </citation>
    <scope>NUCLEOTIDE SEQUENCE</scope>
    <source>
        <strain evidence="1">Doubled-haploid Pahang</strain>
    </source>
</reference>
<name>A0A8D7B724_MUSAM</name>
<evidence type="ECO:0000313" key="1">
    <source>
        <dbReference type="EMBL" id="CAG1860641.1"/>
    </source>
</evidence>
<proteinExistence type="predicted"/>
<dbReference type="EMBL" id="HG996467">
    <property type="protein sequence ID" value="CAG1860641.1"/>
    <property type="molecule type" value="Genomic_DNA"/>
</dbReference>
<protein>
    <submittedName>
        <fullName evidence="1">(wild Malaysian banana) hypothetical protein</fullName>
    </submittedName>
</protein>